<dbReference type="GO" id="GO:0006779">
    <property type="term" value="P:porphyrin-containing compound biosynthetic process"/>
    <property type="evidence" value="ECO:0007669"/>
    <property type="project" value="InterPro"/>
</dbReference>
<reference evidence="5" key="1">
    <citation type="submission" date="2019-10" db="EMBL/GenBank/DDBJ databases">
        <title>Lacipirellula parvula gen. nov., sp. nov., representing a lineage of planctomycetes widespread in freshwater anoxic habitats, and description of the family Lacipirellulaceae.</title>
        <authorList>
            <person name="Dedysh S.N."/>
            <person name="Kulichevskaya I.S."/>
            <person name="Beletsky A.V."/>
            <person name="Rakitin A.L."/>
            <person name="Mardanov A.V."/>
            <person name="Ivanova A.A."/>
            <person name="Saltykova V.X."/>
            <person name="Rijpstra W.I.C."/>
            <person name="Sinninghe Damste J.S."/>
            <person name="Ravin N.V."/>
        </authorList>
    </citation>
    <scope>NUCLEOTIDE SEQUENCE [LARGE SCALE GENOMIC DNA]</scope>
    <source>
        <strain evidence="5">PX69</strain>
    </source>
</reference>
<keyword evidence="2" id="KW-0949">S-adenosyl-L-methionine</keyword>
<dbReference type="SFLD" id="SFLDG01065">
    <property type="entry name" value="anaerobic_coproporphyrinogen-I"/>
    <property type="match status" value="1"/>
</dbReference>
<dbReference type="GO" id="GO:0004109">
    <property type="term" value="F:coproporphyrinogen oxidase activity"/>
    <property type="evidence" value="ECO:0007669"/>
    <property type="project" value="InterPro"/>
</dbReference>
<dbReference type="SFLD" id="SFLDF00288">
    <property type="entry name" value="HemN-like__clustered_with_nucl"/>
    <property type="match status" value="1"/>
</dbReference>
<dbReference type="SMART" id="SM00729">
    <property type="entry name" value="Elp3"/>
    <property type="match status" value="1"/>
</dbReference>
<dbReference type="GO" id="GO:0005737">
    <property type="term" value="C:cytoplasm"/>
    <property type="evidence" value="ECO:0007669"/>
    <property type="project" value="UniProtKB-SubCell"/>
</dbReference>
<comment type="subcellular location">
    <subcellularLocation>
        <location evidence="2">Cytoplasm</location>
    </subcellularLocation>
</comment>
<dbReference type="EMBL" id="AP021861">
    <property type="protein sequence ID" value="BBO31338.1"/>
    <property type="molecule type" value="Genomic_DNA"/>
</dbReference>
<dbReference type="InterPro" id="IPR006638">
    <property type="entry name" value="Elp3/MiaA/NifB-like_rSAM"/>
</dbReference>
<dbReference type="SFLD" id="SFLDS00029">
    <property type="entry name" value="Radical_SAM"/>
    <property type="match status" value="1"/>
</dbReference>
<dbReference type="SFLD" id="SFLDF00562">
    <property type="entry name" value="HemN-like__clustered_with_heat"/>
    <property type="match status" value="1"/>
</dbReference>
<evidence type="ECO:0000259" key="3">
    <source>
        <dbReference type="PROSITE" id="PS51918"/>
    </source>
</evidence>
<dbReference type="InterPro" id="IPR023404">
    <property type="entry name" value="rSAM_horseshoe"/>
</dbReference>
<keyword evidence="2" id="KW-0963">Cytoplasm</keyword>
<keyword evidence="2" id="KW-0411">Iron-sulfur</keyword>
<dbReference type="RefSeq" id="WP_152097498.1">
    <property type="nucleotide sequence ID" value="NZ_AP021861.1"/>
</dbReference>
<comment type="function">
    <text evidence="2">Probably acts as a heme chaperone, transferring heme to an unknown acceptor. Binds one molecule of heme per monomer, possibly covalently. Binds 1 [4Fe-4S] cluster. The cluster is coordinated with 3 cysteines and an exchangeable S-adenosyl-L-methionine.</text>
</comment>
<keyword evidence="2" id="KW-0479">Metal-binding</keyword>
<keyword evidence="2" id="KW-0349">Heme</keyword>
<gene>
    <name evidence="4" type="ORF">PLANPX_0950</name>
</gene>
<dbReference type="KEGG" id="lpav:PLANPX_0950"/>
<accession>A0A5K7X3Y8</accession>
<evidence type="ECO:0000256" key="2">
    <source>
        <dbReference type="RuleBase" id="RU364116"/>
    </source>
</evidence>
<keyword evidence="5" id="KW-1185">Reference proteome</keyword>
<evidence type="ECO:0000313" key="4">
    <source>
        <dbReference type="EMBL" id="BBO31338.1"/>
    </source>
</evidence>
<dbReference type="InterPro" id="IPR034505">
    <property type="entry name" value="Coproporphyrinogen-III_oxidase"/>
</dbReference>
<dbReference type="GO" id="GO:0051539">
    <property type="term" value="F:4 iron, 4 sulfur cluster binding"/>
    <property type="evidence" value="ECO:0007669"/>
    <property type="project" value="UniProtKB-UniRule"/>
</dbReference>
<dbReference type="PANTHER" id="PTHR13932:SF5">
    <property type="entry name" value="RADICAL S-ADENOSYL METHIONINE DOMAIN-CONTAINING PROTEIN 1, MITOCHONDRIAL"/>
    <property type="match status" value="1"/>
</dbReference>
<organism evidence="4 5">
    <name type="scientific">Lacipirellula parvula</name>
    <dbReference type="NCBI Taxonomy" id="2650471"/>
    <lineage>
        <taxon>Bacteria</taxon>
        <taxon>Pseudomonadati</taxon>
        <taxon>Planctomycetota</taxon>
        <taxon>Planctomycetia</taxon>
        <taxon>Pirellulales</taxon>
        <taxon>Lacipirellulaceae</taxon>
        <taxon>Lacipirellula</taxon>
    </lineage>
</organism>
<dbReference type="Gene3D" id="3.80.30.20">
    <property type="entry name" value="tm_1862 like domain"/>
    <property type="match status" value="1"/>
</dbReference>
<dbReference type="PROSITE" id="PS51918">
    <property type="entry name" value="RADICAL_SAM"/>
    <property type="match status" value="1"/>
</dbReference>
<dbReference type="Pfam" id="PF04055">
    <property type="entry name" value="Radical_SAM"/>
    <property type="match status" value="1"/>
</dbReference>
<dbReference type="CDD" id="cd01335">
    <property type="entry name" value="Radical_SAM"/>
    <property type="match status" value="1"/>
</dbReference>
<dbReference type="InterPro" id="IPR058240">
    <property type="entry name" value="rSAM_sf"/>
</dbReference>
<dbReference type="InterPro" id="IPR010723">
    <property type="entry name" value="HemN_C"/>
</dbReference>
<dbReference type="InterPro" id="IPR007197">
    <property type="entry name" value="rSAM"/>
</dbReference>
<keyword evidence="2" id="KW-0004">4Fe-4S</keyword>
<protein>
    <recommendedName>
        <fullName evidence="2">Heme chaperone HemW</fullName>
    </recommendedName>
</protein>
<dbReference type="SUPFAM" id="SSF102114">
    <property type="entry name" value="Radical SAM enzymes"/>
    <property type="match status" value="1"/>
</dbReference>
<feature type="domain" description="Radical SAM core" evidence="3">
    <location>
        <begin position="1"/>
        <end position="230"/>
    </location>
</feature>
<dbReference type="SFLD" id="SFLDG01082">
    <property type="entry name" value="B12-binding_domain_containing"/>
    <property type="match status" value="1"/>
</dbReference>
<name>A0A5K7X3Y8_9BACT</name>
<dbReference type="PANTHER" id="PTHR13932">
    <property type="entry name" value="COPROPORPHYRINIGEN III OXIDASE"/>
    <property type="match status" value="1"/>
</dbReference>
<comment type="similarity">
    <text evidence="1">Belongs to the anaerobic coproporphyrinogen-III oxidase family. HemW subfamily.</text>
</comment>
<dbReference type="Pfam" id="PF06969">
    <property type="entry name" value="HemN_C"/>
    <property type="match status" value="1"/>
</dbReference>
<dbReference type="NCBIfam" id="TIGR00539">
    <property type="entry name" value="hemN_rel"/>
    <property type="match status" value="1"/>
</dbReference>
<dbReference type="Proteomes" id="UP000326837">
    <property type="component" value="Chromosome"/>
</dbReference>
<proteinExistence type="inferred from homology"/>
<keyword evidence="2" id="KW-0408">Iron</keyword>
<evidence type="ECO:0000313" key="5">
    <source>
        <dbReference type="Proteomes" id="UP000326837"/>
    </source>
</evidence>
<sequence length="373" mass="41269">MAPRSAYIHVPFCKYRCGYCDFAIVANRDDLVGAYLDAIAAELSWLGEPRKVDTLYFGGGTPSHLEAGPLRRLGETVRRWHPLAAGGEWTVEANPESLTADRVDVLAELGVTRLSLGAQSLDDAKLRSLERNHDRGDVLRSMEYARAAGMQVSVDLMFAAPGETLELWRRDLAAVIELAPDHISTYGLTWEPGAAFTVKRDKGLLRPLDEELERTMYGEAIDRLAAAGFEHYEVSNFARPGRRSRHNEVYWAGSEYFAAGPGAARYVDGVRSTNHRSTTTYLKRVAAGESPVFEQEELNAEERAHELLVLGLRRLEGIDRASFAAKAGYEVDAIAGEAIRKFVELGLLSDDGSRVKLTREGLFVSDGLWPELL</sequence>
<evidence type="ECO:0000256" key="1">
    <source>
        <dbReference type="ARBA" id="ARBA00006100"/>
    </source>
</evidence>
<dbReference type="AlphaFoldDB" id="A0A5K7X3Y8"/>
<dbReference type="InterPro" id="IPR004559">
    <property type="entry name" value="HemW-like"/>
</dbReference>
<keyword evidence="2" id="KW-0143">Chaperone</keyword>
<dbReference type="GO" id="GO:0046872">
    <property type="term" value="F:metal ion binding"/>
    <property type="evidence" value="ECO:0007669"/>
    <property type="project" value="UniProtKB-UniRule"/>
</dbReference>